<dbReference type="EMBL" id="FOIT01000001">
    <property type="protein sequence ID" value="SEV79642.1"/>
    <property type="molecule type" value="Genomic_DNA"/>
</dbReference>
<dbReference type="SUPFAM" id="SSF53448">
    <property type="entry name" value="Nucleotide-diphospho-sugar transferases"/>
    <property type="match status" value="1"/>
</dbReference>
<proteinExistence type="predicted"/>
<evidence type="ECO:0008006" key="3">
    <source>
        <dbReference type="Google" id="ProtNLM"/>
    </source>
</evidence>
<dbReference type="InterPro" id="IPR029044">
    <property type="entry name" value="Nucleotide-diphossugar_trans"/>
</dbReference>
<gene>
    <name evidence="1" type="ORF">SAMN05192557_0009</name>
</gene>
<dbReference type="Proteomes" id="UP000243605">
    <property type="component" value="Unassembled WGS sequence"/>
</dbReference>
<evidence type="ECO:0000313" key="1">
    <source>
        <dbReference type="EMBL" id="SEV79642.1"/>
    </source>
</evidence>
<dbReference type="RefSeq" id="WP_091472491.1">
    <property type="nucleotide sequence ID" value="NZ_FOIT01000001.1"/>
</dbReference>
<dbReference type="Gene3D" id="3.90.550.10">
    <property type="entry name" value="Spore Coat Polysaccharide Biosynthesis Protein SpsA, Chain A"/>
    <property type="match status" value="1"/>
</dbReference>
<dbReference type="AlphaFoldDB" id="A0A662Z278"/>
<protein>
    <recommendedName>
        <fullName evidence="3">Glycosyl transferase family 2</fullName>
    </recommendedName>
</protein>
<sequence length="522" mass="61364">MENNIISKRPQLLPNQEIGIISTYFTEQMLQRNFKVIRLKPETYVEEVLERHIEVVFIDSYIYEIDHPWFAYDIEDIISLFEKLDINIVIVNNDSRNSFLRGDYFYINIDSKTKEPIIENNHLHLPIIANEKMFNPINDKPSLDILYFKLGTLKRGKYIQKLHTQVKPLRKEIVTDHITRRIVQELVKTIKKAKVLYIYYSEELPDTLVHYIEVLAALQNTKVILDSNYKLESNLSINTRDDESNIELVNAFHRDGIYREKNNIENHRIAFLKNTLIQYNDFSEILSGRINKEDIRVSVVTSTKRKWTLKDYVERLNNQANVQLQVVLVTHGFIMDQSEIRALQEQANFSLTIISKPSSLSFGLCLNEAISLATEKYFTKIDDDDYYYSNYLIDSWIASKYTDANIIGKHSQFVYLEETEMVIQRFSNAQYRYSEYVAGATIFCETSFINKYLFSDLRKAVDSDLLRRVREDGGRLYCTHPYEFCIFRAGDKSEHTWQIDDTRLLKSAKIHFIGNPHLTIQV</sequence>
<name>A0A662Z278_9STAP</name>
<reference evidence="1 2" key="1">
    <citation type="submission" date="2016-10" db="EMBL/GenBank/DDBJ databases">
        <authorList>
            <person name="Varghese N."/>
            <person name="Submissions S."/>
        </authorList>
    </citation>
    <scope>NUCLEOTIDE SEQUENCE [LARGE SCALE GENOMIC DNA]</scope>
    <source>
        <strain evidence="1 2">IBRC-M10081</strain>
    </source>
</reference>
<evidence type="ECO:0000313" key="2">
    <source>
        <dbReference type="Proteomes" id="UP000243605"/>
    </source>
</evidence>
<accession>A0A662Z278</accession>
<dbReference type="OrthoDB" id="7019976at2"/>
<organism evidence="1 2">
    <name type="scientific">Aliicoccus persicus</name>
    <dbReference type="NCBI Taxonomy" id="930138"/>
    <lineage>
        <taxon>Bacteria</taxon>
        <taxon>Bacillati</taxon>
        <taxon>Bacillota</taxon>
        <taxon>Bacilli</taxon>
        <taxon>Bacillales</taxon>
        <taxon>Staphylococcaceae</taxon>
        <taxon>Aliicoccus</taxon>
    </lineage>
</organism>
<keyword evidence="2" id="KW-1185">Reference proteome</keyword>